<evidence type="ECO:0000313" key="2">
    <source>
        <dbReference type="Proteomes" id="UP000199306"/>
    </source>
</evidence>
<evidence type="ECO:0000313" key="1">
    <source>
        <dbReference type="EMBL" id="SFP58810.1"/>
    </source>
</evidence>
<proteinExistence type="predicted"/>
<name>A0A1I5RKA1_9BACT</name>
<gene>
    <name evidence="1" type="ORF">SAMN04515674_104114</name>
</gene>
<evidence type="ECO:0008006" key="3">
    <source>
        <dbReference type="Google" id="ProtNLM"/>
    </source>
</evidence>
<dbReference type="RefSeq" id="WP_092015344.1">
    <property type="nucleotide sequence ID" value="NZ_FOXH01000004.1"/>
</dbReference>
<dbReference type="AlphaFoldDB" id="A0A1I5RKA1"/>
<accession>A0A1I5RKA1</accession>
<dbReference type="InterPro" id="IPR010838">
    <property type="entry name" value="DUF1444"/>
</dbReference>
<dbReference type="EMBL" id="FOXH01000004">
    <property type="protein sequence ID" value="SFP58810.1"/>
    <property type="molecule type" value="Genomic_DNA"/>
</dbReference>
<organism evidence="1 2">
    <name type="scientific">Pseudarcicella hirudinis</name>
    <dbReference type="NCBI Taxonomy" id="1079859"/>
    <lineage>
        <taxon>Bacteria</taxon>
        <taxon>Pseudomonadati</taxon>
        <taxon>Bacteroidota</taxon>
        <taxon>Cytophagia</taxon>
        <taxon>Cytophagales</taxon>
        <taxon>Flectobacillaceae</taxon>
        <taxon>Pseudarcicella</taxon>
    </lineage>
</organism>
<reference evidence="1 2" key="1">
    <citation type="submission" date="2016-10" db="EMBL/GenBank/DDBJ databases">
        <authorList>
            <person name="de Groot N.N."/>
        </authorList>
    </citation>
    <scope>NUCLEOTIDE SEQUENCE [LARGE SCALE GENOMIC DNA]</scope>
    <source>
        <strain evidence="2">E92,LMG 26720,CCM 7988</strain>
    </source>
</reference>
<dbReference type="Pfam" id="PF07285">
    <property type="entry name" value="DUF1444"/>
    <property type="match status" value="1"/>
</dbReference>
<protein>
    <recommendedName>
        <fullName evidence="3">DUF1444 family protein</fullName>
    </recommendedName>
</protein>
<dbReference type="OrthoDB" id="1405608at2"/>
<sequence length="308" mass="35602">MGQLMPVLKPSDYRKNDQLFFRERLFDKHSSPLVVYGFDEGSKMVYEDVLNEEDLSKRFQDIKQTALANLKALELEIIVQKLEDTPTAFVTGYEYACEKILDKAFMIEISRKIEAESLLAGIPYKGTMIVTDANSNLRMKFASVIRQYFRNPKEEPISDKVFLVEGGEITGMAGETFEEELSKHVIITEMPRSNNFRVDLQNKDLDDLLKDLNSSFIHIMNLSVGRKAFGGEIAYYISDNLELTRELVDQCNLYIKGIVENENVRRLFALTTDSEVKLTFYYKNQEIAPGGKPEFKNESKKWWQWHAK</sequence>
<dbReference type="Proteomes" id="UP000199306">
    <property type="component" value="Unassembled WGS sequence"/>
</dbReference>
<keyword evidence="2" id="KW-1185">Reference proteome</keyword>